<proteinExistence type="predicted"/>
<dbReference type="EMBL" id="JASPKY010000720">
    <property type="protein sequence ID" value="KAK9686245.1"/>
    <property type="molecule type" value="Genomic_DNA"/>
</dbReference>
<protein>
    <recommendedName>
        <fullName evidence="3">HTH psq-type domain-containing protein</fullName>
    </recommendedName>
</protein>
<gene>
    <name evidence="1" type="ORF">QE152_g37343</name>
</gene>
<evidence type="ECO:0008006" key="3">
    <source>
        <dbReference type="Google" id="ProtNLM"/>
    </source>
</evidence>
<evidence type="ECO:0000313" key="2">
    <source>
        <dbReference type="Proteomes" id="UP001458880"/>
    </source>
</evidence>
<name>A0AAW1IAG9_POPJA</name>
<accession>A0AAW1IAG9</accession>
<reference evidence="1 2" key="1">
    <citation type="journal article" date="2024" name="BMC Genomics">
        <title>De novo assembly and annotation of Popillia japonica's genome with initial clues to its potential as an invasive pest.</title>
        <authorList>
            <person name="Cucini C."/>
            <person name="Boschi S."/>
            <person name="Funari R."/>
            <person name="Cardaioli E."/>
            <person name="Iannotti N."/>
            <person name="Marturano G."/>
            <person name="Paoli F."/>
            <person name="Bruttini M."/>
            <person name="Carapelli A."/>
            <person name="Frati F."/>
            <person name="Nardi F."/>
        </authorList>
    </citation>
    <scope>NUCLEOTIDE SEQUENCE [LARGE SCALE GENOMIC DNA]</scope>
    <source>
        <strain evidence="1">DMR45628</strain>
    </source>
</reference>
<dbReference type="AlphaFoldDB" id="A0AAW1IAG9"/>
<organism evidence="1 2">
    <name type="scientific">Popillia japonica</name>
    <name type="common">Japanese beetle</name>
    <dbReference type="NCBI Taxonomy" id="7064"/>
    <lineage>
        <taxon>Eukaryota</taxon>
        <taxon>Metazoa</taxon>
        <taxon>Ecdysozoa</taxon>
        <taxon>Arthropoda</taxon>
        <taxon>Hexapoda</taxon>
        <taxon>Insecta</taxon>
        <taxon>Pterygota</taxon>
        <taxon>Neoptera</taxon>
        <taxon>Endopterygota</taxon>
        <taxon>Coleoptera</taxon>
        <taxon>Polyphaga</taxon>
        <taxon>Scarabaeiformia</taxon>
        <taxon>Scarabaeidae</taxon>
        <taxon>Rutelinae</taxon>
        <taxon>Popillia</taxon>
    </lineage>
</organism>
<dbReference type="Proteomes" id="UP001458880">
    <property type="component" value="Unassembled WGS sequence"/>
</dbReference>
<keyword evidence="2" id="KW-1185">Reference proteome</keyword>
<comment type="caution">
    <text evidence="1">The sequence shown here is derived from an EMBL/GenBank/DDBJ whole genome shotgun (WGS) entry which is preliminary data.</text>
</comment>
<evidence type="ECO:0000313" key="1">
    <source>
        <dbReference type="EMBL" id="KAK9686245.1"/>
    </source>
</evidence>
<sequence length="156" mass="17120">MGVPKAAKQFNVPQPTLERRFRAFRENPNMTAAAASTKSLGALKTRNCCLHLTNEVSITWFNRGRASSRNIVDATSLLSAQQDAELLETLRPRGKVDSTEMPGPSHQAIEVLQTPSPSHQDGNLQTLTHIQFAFAVTPEDNSPVPKSTVTKRLSKN</sequence>